<dbReference type="Pfam" id="PF10152">
    <property type="entry name" value="CCDC53"/>
    <property type="match status" value="1"/>
</dbReference>
<accession>A0ABN8C9A7</accession>
<evidence type="ECO:0000256" key="1">
    <source>
        <dbReference type="ARBA" id="ARBA00006290"/>
    </source>
</evidence>
<dbReference type="PANTHER" id="PTHR13015:SF0">
    <property type="entry name" value="WASH COMPLEX SUBUNIT 3"/>
    <property type="match status" value="1"/>
</dbReference>
<comment type="similarity">
    <text evidence="1">Belongs to the CCDC53 family.</text>
</comment>
<protein>
    <submittedName>
        <fullName evidence="3">Uncharacterized protein</fullName>
    </submittedName>
</protein>
<organism evidence="3 4">
    <name type="scientific">Peronospora farinosa</name>
    <dbReference type="NCBI Taxonomy" id="134698"/>
    <lineage>
        <taxon>Eukaryota</taxon>
        <taxon>Sar</taxon>
        <taxon>Stramenopiles</taxon>
        <taxon>Oomycota</taxon>
        <taxon>Peronosporomycetes</taxon>
        <taxon>Peronosporales</taxon>
        <taxon>Peronosporaceae</taxon>
        <taxon>Peronospora</taxon>
    </lineage>
</organism>
<sequence length="99" mass="10548">MTDLLDTPDAMAPNDSGPEKSAYISMTVADDSAFKKCVKLKSMELPIDQISMKMEGDGVDPALLDKPSNVSPNDMIKPPLQMSTGNPASGKTRLFSKSG</sequence>
<proteinExistence type="inferred from homology"/>
<evidence type="ECO:0000256" key="2">
    <source>
        <dbReference type="SAM" id="MobiDB-lite"/>
    </source>
</evidence>
<keyword evidence="4" id="KW-1185">Reference proteome</keyword>
<dbReference type="Proteomes" id="UP001157938">
    <property type="component" value="Unassembled WGS sequence"/>
</dbReference>
<dbReference type="InterPro" id="IPR019309">
    <property type="entry name" value="WASHC3"/>
</dbReference>
<feature type="region of interest" description="Disordered" evidence="2">
    <location>
        <begin position="58"/>
        <end position="99"/>
    </location>
</feature>
<feature type="compositionally biased region" description="Polar residues" evidence="2">
    <location>
        <begin position="81"/>
        <end position="99"/>
    </location>
</feature>
<gene>
    <name evidence="3" type="ORF">PFR001_LOCUS5871</name>
</gene>
<comment type="caution">
    <text evidence="3">The sequence shown here is derived from an EMBL/GenBank/DDBJ whole genome shotgun (WGS) entry which is preliminary data.</text>
</comment>
<feature type="region of interest" description="Disordered" evidence="2">
    <location>
        <begin position="1"/>
        <end position="21"/>
    </location>
</feature>
<dbReference type="EMBL" id="CAKLBC010001268">
    <property type="protein sequence ID" value="CAH0490547.1"/>
    <property type="molecule type" value="Genomic_DNA"/>
</dbReference>
<dbReference type="PANTHER" id="PTHR13015">
    <property type="entry name" value="PROTEIN AD-016-RELATED"/>
    <property type="match status" value="1"/>
</dbReference>
<name>A0ABN8C9A7_9STRA</name>
<evidence type="ECO:0000313" key="4">
    <source>
        <dbReference type="Proteomes" id="UP001157938"/>
    </source>
</evidence>
<evidence type="ECO:0000313" key="3">
    <source>
        <dbReference type="EMBL" id="CAH0490547.1"/>
    </source>
</evidence>
<reference evidence="3 4" key="1">
    <citation type="submission" date="2021-11" db="EMBL/GenBank/DDBJ databases">
        <authorList>
            <person name="Islam A."/>
            <person name="Islam S."/>
            <person name="Flora M.S."/>
            <person name="Rahman M."/>
            <person name="Ziaur R.M."/>
            <person name="Epstein J.H."/>
            <person name="Hassan M."/>
            <person name="Klassen M."/>
            <person name="Woodard K."/>
            <person name="Webb A."/>
            <person name="Webby R.J."/>
            <person name="El Zowalaty M.E."/>
        </authorList>
    </citation>
    <scope>NUCLEOTIDE SEQUENCE [LARGE SCALE GENOMIC DNA]</scope>
    <source>
        <strain evidence="3">Pf1</strain>
    </source>
</reference>